<dbReference type="EMBL" id="MN740593">
    <property type="protein sequence ID" value="QHS77597.1"/>
    <property type="molecule type" value="Genomic_DNA"/>
</dbReference>
<protein>
    <submittedName>
        <fullName evidence="1">Uncharacterized protein</fullName>
    </submittedName>
</protein>
<dbReference type="AlphaFoldDB" id="A0A6C0ACY4"/>
<sequence>MLFFIWEGVVQKITDSPNLEVLQSLSKYLYH</sequence>
<name>A0A6C0ACY4_9ZZZZ</name>
<accession>A0A6C0ACY4</accession>
<organism evidence="1">
    <name type="scientific">viral metagenome</name>
    <dbReference type="NCBI Taxonomy" id="1070528"/>
    <lineage>
        <taxon>unclassified sequences</taxon>
        <taxon>metagenomes</taxon>
        <taxon>organismal metagenomes</taxon>
    </lineage>
</organism>
<proteinExistence type="predicted"/>
<evidence type="ECO:0000313" key="1">
    <source>
        <dbReference type="EMBL" id="QHS77597.1"/>
    </source>
</evidence>
<reference evidence="1" key="1">
    <citation type="journal article" date="2020" name="Nature">
        <title>Giant virus diversity and host interactions through global metagenomics.</title>
        <authorList>
            <person name="Schulz F."/>
            <person name="Roux S."/>
            <person name="Paez-Espino D."/>
            <person name="Jungbluth S."/>
            <person name="Walsh D.A."/>
            <person name="Denef V.J."/>
            <person name="McMahon K.D."/>
            <person name="Konstantinidis K.T."/>
            <person name="Eloe-Fadrosh E.A."/>
            <person name="Kyrpides N.C."/>
            <person name="Woyke T."/>
        </authorList>
    </citation>
    <scope>NUCLEOTIDE SEQUENCE</scope>
    <source>
        <strain evidence="1">GVMAG-S-1021933-23</strain>
    </source>
</reference>